<evidence type="ECO:0000313" key="4">
    <source>
        <dbReference type="Proteomes" id="UP000295371"/>
    </source>
</evidence>
<sequence>MLHYMDVGAESLARAIGARVKQERKGRGWTLDQLAATAGVSRRMLVNVEQGGVNPSVGTLLRLSDALGVGLPALVEPPASRTAKLTRHGDGAVLWTGDQGGQGVLVAGTEPPDVVELWDWTLAPGDQHQSEPHSAGTRELLHVQAGTVTVTVGDERFALAPGDALAFHGDLAHSYMNTTTEPARFSLTVFEPGVGASHRTEKPNA</sequence>
<gene>
    <name evidence="3" type="ORF">CLV29_1590</name>
</gene>
<dbReference type="InterPro" id="IPR013096">
    <property type="entry name" value="Cupin_2"/>
</dbReference>
<proteinExistence type="predicted"/>
<dbReference type="SUPFAM" id="SSF47413">
    <property type="entry name" value="lambda repressor-like DNA-binding domains"/>
    <property type="match status" value="1"/>
</dbReference>
<dbReference type="SUPFAM" id="SSF51182">
    <property type="entry name" value="RmlC-like cupins"/>
    <property type="match status" value="1"/>
</dbReference>
<organism evidence="3 4">
    <name type="scientific">Naumannella halotolerans</name>
    <dbReference type="NCBI Taxonomy" id="993414"/>
    <lineage>
        <taxon>Bacteria</taxon>
        <taxon>Bacillati</taxon>
        <taxon>Actinomycetota</taxon>
        <taxon>Actinomycetes</taxon>
        <taxon>Propionibacteriales</taxon>
        <taxon>Propionibacteriaceae</taxon>
        <taxon>Naumannella</taxon>
    </lineage>
</organism>
<dbReference type="EMBL" id="SOAW01000001">
    <property type="protein sequence ID" value="TDT33953.1"/>
    <property type="molecule type" value="Genomic_DNA"/>
</dbReference>
<dbReference type="PROSITE" id="PS50943">
    <property type="entry name" value="HTH_CROC1"/>
    <property type="match status" value="1"/>
</dbReference>
<evidence type="ECO:0000256" key="1">
    <source>
        <dbReference type="ARBA" id="ARBA00023125"/>
    </source>
</evidence>
<dbReference type="GO" id="GO:0005829">
    <property type="term" value="C:cytosol"/>
    <property type="evidence" value="ECO:0007669"/>
    <property type="project" value="TreeGrafter"/>
</dbReference>
<keyword evidence="4" id="KW-1185">Reference proteome</keyword>
<dbReference type="InterPro" id="IPR001387">
    <property type="entry name" value="Cro/C1-type_HTH"/>
</dbReference>
<dbReference type="InterPro" id="IPR010982">
    <property type="entry name" value="Lambda_DNA-bd_dom_sf"/>
</dbReference>
<dbReference type="GO" id="GO:0003677">
    <property type="term" value="F:DNA binding"/>
    <property type="evidence" value="ECO:0007669"/>
    <property type="project" value="UniProtKB-KW"/>
</dbReference>
<evidence type="ECO:0000259" key="2">
    <source>
        <dbReference type="PROSITE" id="PS50943"/>
    </source>
</evidence>
<dbReference type="CDD" id="cd00093">
    <property type="entry name" value="HTH_XRE"/>
    <property type="match status" value="1"/>
</dbReference>
<name>A0A4R7JBG5_9ACTN</name>
<keyword evidence="1" id="KW-0238">DNA-binding</keyword>
<dbReference type="PANTHER" id="PTHR46797:SF1">
    <property type="entry name" value="METHYLPHOSPHONATE SYNTHASE"/>
    <property type="match status" value="1"/>
</dbReference>
<dbReference type="Gene3D" id="1.10.260.40">
    <property type="entry name" value="lambda repressor-like DNA-binding domains"/>
    <property type="match status" value="1"/>
</dbReference>
<accession>A0A4R7JBG5</accession>
<dbReference type="InterPro" id="IPR050807">
    <property type="entry name" value="TransReg_Diox_bact_type"/>
</dbReference>
<dbReference type="PANTHER" id="PTHR46797">
    <property type="entry name" value="HTH-TYPE TRANSCRIPTIONAL REGULATOR"/>
    <property type="match status" value="1"/>
</dbReference>
<dbReference type="InterPro" id="IPR011051">
    <property type="entry name" value="RmlC_Cupin_sf"/>
</dbReference>
<dbReference type="Gene3D" id="2.60.120.10">
    <property type="entry name" value="Jelly Rolls"/>
    <property type="match status" value="1"/>
</dbReference>
<dbReference type="Pfam" id="PF01381">
    <property type="entry name" value="HTH_3"/>
    <property type="match status" value="1"/>
</dbReference>
<reference evidence="3 4" key="1">
    <citation type="submission" date="2019-03" db="EMBL/GenBank/DDBJ databases">
        <title>Genomic Encyclopedia of Archaeal and Bacterial Type Strains, Phase II (KMG-II): from individual species to whole genera.</title>
        <authorList>
            <person name="Goeker M."/>
        </authorList>
    </citation>
    <scope>NUCLEOTIDE SEQUENCE [LARGE SCALE GENOMIC DNA]</scope>
    <source>
        <strain evidence="3 4">DSM 24323</strain>
    </source>
</reference>
<comment type="caution">
    <text evidence="3">The sequence shown here is derived from an EMBL/GenBank/DDBJ whole genome shotgun (WGS) entry which is preliminary data.</text>
</comment>
<dbReference type="GO" id="GO:0003700">
    <property type="term" value="F:DNA-binding transcription factor activity"/>
    <property type="evidence" value="ECO:0007669"/>
    <property type="project" value="TreeGrafter"/>
</dbReference>
<protein>
    <submittedName>
        <fullName evidence="3">Helix-turn-helix protein</fullName>
    </submittedName>
</protein>
<dbReference type="CDD" id="cd02209">
    <property type="entry name" value="cupin_XRE_C"/>
    <property type="match status" value="1"/>
</dbReference>
<dbReference type="SMART" id="SM00530">
    <property type="entry name" value="HTH_XRE"/>
    <property type="match status" value="1"/>
</dbReference>
<dbReference type="AlphaFoldDB" id="A0A4R7JBG5"/>
<dbReference type="Proteomes" id="UP000295371">
    <property type="component" value="Unassembled WGS sequence"/>
</dbReference>
<feature type="domain" description="HTH cro/C1-type" evidence="2">
    <location>
        <begin position="20"/>
        <end position="74"/>
    </location>
</feature>
<dbReference type="Pfam" id="PF07883">
    <property type="entry name" value="Cupin_2"/>
    <property type="match status" value="1"/>
</dbReference>
<evidence type="ECO:0000313" key="3">
    <source>
        <dbReference type="EMBL" id="TDT33953.1"/>
    </source>
</evidence>
<dbReference type="InterPro" id="IPR014710">
    <property type="entry name" value="RmlC-like_jellyroll"/>
</dbReference>